<evidence type="ECO:0000313" key="6">
    <source>
        <dbReference type="EMBL" id="GAA0233769.1"/>
    </source>
</evidence>
<keyword evidence="2 4" id="KW-0238">DNA-binding</keyword>
<gene>
    <name evidence="6" type="ORF">GCM10009539_18870</name>
</gene>
<evidence type="ECO:0000259" key="5">
    <source>
        <dbReference type="PROSITE" id="PS50977"/>
    </source>
</evidence>
<evidence type="ECO:0000256" key="2">
    <source>
        <dbReference type="ARBA" id="ARBA00023125"/>
    </source>
</evidence>
<keyword evidence="7" id="KW-1185">Reference proteome</keyword>
<dbReference type="PANTHER" id="PTHR30055">
    <property type="entry name" value="HTH-TYPE TRANSCRIPTIONAL REGULATOR RUTR"/>
    <property type="match status" value="1"/>
</dbReference>
<keyword evidence="1" id="KW-0805">Transcription regulation</keyword>
<organism evidence="6 7">
    <name type="scientific">Cryptosporangium japonicum</name>
    <dbReference type="NCBI Taxonomy" id="80872"/>
    <lineage>
        <taxon>Bacteria</taxon>
        <taxon>Bacillati</taxon>
        <taxon>Actinomycetota</taxon>
        <taxon>Actinomycetes</taxon>
        <taxon>Cryptosporangiales</taxon>
        <taxon>Cryptosporangiaceae</taxon>
        <taxon>Cryptosporangium</taxon>
    </lineage>
</organism>
<feature type="DNA-binding region" description="H-T-H motif" evidence="4">
    <location>
        <begin position="22"/>
        <end position="41"/>
    </location>
</feature>
<evidence type="ECO:0000313" key="7">
    <source>
        <dbReference type="Proteomes" id="UP001500967"/>
    </source>
</evidence>
<dbReference type="InterPro" id="IPR050109">
    <property type="entry name" value="HTH-type_TetR-like_transc_reg"/>
</dbReference>
<dbReference type="PRINTS" id="PR00455">
    <property type="entry name" value="HTHTETR"/>
</dbReference>
<reference evidence="7" key="1">
    <citation type="journal article" date="2019" name="Int. J. Syst. Evol. Microbiol.">
        <title>The Global Catalogue of Microorganisms (GCM) 10K type strain sequencing project: providing services to taxonomists for standard genome sequencing and annotation.</title>
        <authorList>
            <consortium name="The Broad Institute Genomics Platform"/>
            <consortium name="The Broad Institute Genome Sequencing Center for Infectious Disease"/>
            <person name="Wu L."/>
            <person name="Ma J."/>
        </authorList>
    </citation>
    <scope>NUCLEOTIDE SEQUENCE [LARGE SCALE GENOMIC DNA]</scope>
    <source>
        <strain evidence="7">JCM 10425</strain>
    </source>
</reference>
<evidence type="ECO:0000256" key="3">
    <source>
        <dbReference type="ARBA" id="ARBA00023163"/>
    </source>
</evidence>
<dbReference type="Pfam" id="PF00440">
    <property type="entry name" value="TetR_N"/>
    <property type="match status" value="1"/>
</dbReference>
<evidence type="ECO:0000256" key="1">
    <source>
        <dbReference type="ARBA" id="ARBA00023015"/>
    </source>
</evidence>
<keyword evidence="3" id="KW-0804">Transcription</keyword>
<dbReference type="PANTHER" id="PTHR30055:SF234">
    <property type="entry name" value="HTH-TYPE TRANSCRIPTIONAL REGULATOR BETI"/>
    <property type="match status" value="1"/>
</dbReference>
<name>A0ABP3DN47_9ACTN</name>
<feature type="domain" description="HTH tetR-type" evidence="5">
    <location>
        <begin position="1"/>
        <end position="59"/>
    </location>
</feature>
<dbReference type="RefSeq" id="WP_344648359.1">
    <property type="nucleotide sequence ID" value="NZ_BAAAGX010000007.1"/>
</dbReference>
<dbReference type="EMBL" id="BAAAGX010000007">
    <property type="protein sequence ID" value="GAA0233769.1"/>
    <property type="molecule type" value="Genomic_DNA"/>
</dbReference>
<protein>
    <recommendedName>
        <fullName evidence="5">HTH tetR-type domain-containing protein</fullName>
    </recommendedName>
</protein>
<dbReference type="InterPro" id="IPR009057">
    <property type="entry name" value="Homeodomain-like_sf"/>
</dbReference>
<accession>A0ABP3DN47</accession>
<dbReference type="InterPro" id="IPR001647">
    <property type="entry name" value="HTH_TetR"/>
</dbReference>
<sequence length="185" mass="19783">MRRDLLDATVQLLERGGAARLTTTAIASRAHVSTGTFYRYFSDKADVLAALREETVRAISVDLMAAVGRAIDLGLEDGVRLIVETLVSAFERHRPVILAIADATPAGTTANLLPSIEADLYPLATVLPRRHRPDASPDELDAIVFLAMGVLVSSCLRIALQRPPSVSRPALLDLATTMAVSAVRG</sequence>
<evidence type="ECO:0000256" key="4">
    <source>
        <dbReference type="PROSITE-ProRule" id="PRU00335"/>
    </source>
</evidence>
<dbReference type="SUPFAM" id="SSF46689">
    <property type="entry name" value="Homeodomain-like"/>
    <property type="match status" value="1"/>
</dbReference>
<dbReference type="Gene3D" id="1.10.357.10">
    <property type="entry name" value="Tetracycline Repressor, domain 2"/>
    <property type="match status" value="1"/>
</dbReference>
<dbReference type="PROSITE" id="PS50977">
    <property type="entry name" value="HTH_TETR_2"/>
    <property type="match status" value="1"/>
</dbReference>
<proteinExistence type="predicted"/>
<dbReference type="Proteomes" id="UP001500967">
    <property type="component" value="Unassembled WGS sequence"/>
</dbReference>
<comment type="caution">
    <text evidence="6">The sequence shown here is derived from an EMBL/GenBank/DDBJ whole genome shotgun (WGS) entry which is preliminary data.</text>
</comment>